<evidence type="ECO:0000259" key="6">
    <source>
        <dbReference type="Pfam" id="PF01266"/>
    </source>
</evidence>
<dbReference type="SUPFAM" id="SSF51905">
    <property type="entry name" value="FAD/NAD(P)-binding domain"/>
    <property type="match status" value="1"/>
</dbReference>
<evidence type="ECO:0000313" key="7">
    <source>
        <dbReference type="EMBL" id="BAV34860.1"/>
    </source>
</evidence>
<proteinExistence type="inferred from homology"/>
<dbReference type="PRINTS" id="PR01001">
    <property type="entry name" value="FADG3PDH"/>
</dbReference>
<feature type="domain" description="FAD dependent oxidoreductase" evidence="6">
    <location>
        <begin position="7"/>
        <end position="332"/>
    </location>
</feature>
<dbReference type="PANTHER" id="PTHR11985">
    <property type="entry name" value="GLYCEROL-3-PHOSPHATE DEHYDROGENASE"/>
    <property type="match status" value="1"/>
</dbReference>
<dbReference type="InterPro" id="IPR006076">
    <property type="entry name" value="FAD-dep_OxRdtase"/>
</dbReference>
<dbReference type="FunCoup" id="A0A1B4XJ73">
    <property type="interactions" value="375"/>
</dbReference>
<evidence type="ECO:0000256" key="1">
    <source>
        <dbReference type="ARBA" id="ARBA00001974"/>
    </source>
</evidence>
<accession>A0A1B4XJ73</accession>
<evidence type="ECO:0000256" key="2">
    <source>
        <dbReference type="ARBA" id="ARBA00007330"/>
    </source>
</evidence>
<dbReference type="Gene3D" id="3.50.50.60">
    <property type="entry name" value="FAD/NAD(P)-binding domain"/>
    <property type="match status" value="1"/>
</dbReference>
<name>A0A1B4XJ73_9GAMM</name>
<comment type="cofactor">
    <cofactor evidence="1">
        <name>FAD</name>
        <dbReference type="ChEBI" id="CHEBI:57692"/>
    </cofactor>
</comment>
<dbReference type="OrthoDB" id="9766796at2"/>
<reference evidence="7 8" key="1">
    <citation type="submission" date="2015-05" db="EMBL/GenBank/DDBJ databases">
        <title>Complete genome sequence of a sulfur-oxidizing gammaproteobacterium strain HA5.</title>
        <authorList>
            <person name="Miura A."/>
            <person name="Kojima H."/>
            <person name="Fukui M."/>
        </authorList>
    </citation>
    <scope>NUCLEOTIDE SEQUENCE [LARGE SCALE GENOMIC DNA]</scope>
    <source>
        <strain evidence="7 8">HA5</strain>
    </source>
</reference>
<keyword evidence="5" id="KW-0560">Oxidoreductase</keyword>
<keyword evidence="3" id="KW-0285">Flavoprotein</keyword>
<comment type="similarity">
    <text evidence="2">Belongs to the FAD-dependent glycerol-3-phosphate dehydrogenase family.</text>
</comment>
<dbReference type="KEGG" id="slim:SCL_2583"/>
<dbReference type="PANTHER" id="PTHR11985:SF15">
    <property type="entry name" value="GLYCEROL-3-PHOSPHATE DEHYDROGENASE, MITOCHONDRIAL"/>
    <property type="match status" value="1"/>
</dbReference>
<dbReference type="GO" id="GO:0046168">
    <property type="term" value="P:glycerol-3-phosphate catabolic process"/>
    <property type="evidence" value="ECO:0007669"/>
    <property type="project" value="TreeGrafter"/>
</dbReference>
<evidence type="ECO:0000256" key="3">
    <source>
        <dbReference type="ARBA" id="ARBA00022630"/>
    </source>
</evidence>
<dbReference type="InterPro" id="IPR036188">
    <property type="entry name" value="FAD/NAD-bd_sf"/>
</dbReference>
<evidence type="ECO:0000256" key="5">
    <source>
        <dbReference type="ARBA" id="ARBA00023002"/>
    </source>
</evidence>
<dbReference type="InterPro" id="IPR000447">
    <property type="entry name" value="G3P_DH_FAD-dep"/>
</dbReference>
<keyword evidence="4" id="KW-0274">FAD</keyword>
<dbReference type="EMBL" id="AP014879">
    <property type="protein sequence ID" value="BAV34860.1"/>
    <property type="molecule type" value="Genomic_DNA"/>
</dbReference>
<organism evidence="7 8">
    <name type="scientific">Sulfuricaulis limicola</name>
    <dbReference type="NCBI Taxonomy" id="1620215"/>
    <lineage>
        <taxon>Bacteria</taxon>
        <taxon>Pseudomonadati</taxon>
        <taxon>Pseudomonadota</taxon>
        <taxon>Gammaproteobacteria</taxon>
        <taxon>Acidiferrobacterales</taxon>
        <taxon>Acidiferrobacteraceae</taxon>
        <taxon>Sulfuricaulis</taxon>
    </lineage>
</organism>
<evidence type="ECO:0000313" key="8">
    <source>
        <dbReference type="Proteomes" id="UP000243180"/>
    </source>
</evidence>
<dbReference type="Pfam" id="PF01266">
    <property type="entry name" value="DAO"/>
    <property type="match status" value="1"/>
</dbReference>
<dbReference type="InParanoid" id="A0A1B4XJ73"/>
<dbReference type="GO" id="GO:0004368">
    <property type="term" value="F:glycerol-3-phosphate dehydrogenase (quinone) activity"/>
    <property type="evidence" value="ECO:0007669"/>
    <property type="project" value="InterPro"/>
</dbReference>
<evidence type="ECO:0000256" key="4">
    <source>
        <dbReference type="ARBA" id="ARBA00022827"/>
    </source>
</evidence>
<dbReference type="PROSITE" id="PS00978">
    <property type="entry name" value="FAD_G3PDH_2"/>
    <property type="match status" value="1"/>
</dbReference>
<dbReference type="AlphaFoldDB" id="A0A1B4XJ73"/>
<sequence>MTTPTYDVVIIGGGIHGVGVAQAAAAAGHSALLLERQELAHGTSSRSSKLIHGGLRYLESAQFGLVRESLREREILLRNAPGLVRRVPFYIPVYSFTRRPPWMIRAGLSLYALLGGLSRDARFESVPRARWDSLDGLDTRGLRAVFRYEDAQTDDARLTRAVMRSAQALGAELRCPANFLSAIRSGNGYQVQYLDRDGEQTCGARTLVNAAGPWANAVLDRITPRPPTLTVELIQGAHVLIEGETRYGIYYVEAPSDGRAVFVMPWKGQTLVGTTETAFSGDPGSVRALPQEISYLQETLQHYFPHHRGRLLDSFAGLRVLPQGPGTVFHRSRETVLHPDDAEAVRLVTVYGGKLTGYRATAAKVMRQLRKALPGRVTVADTAKLGLSP</sequence>
<dbReference type="RefSeq" id="WP_096361559.1">
    <property type="nucleotide sequence ID" value="NZ_AP014879.1"/>
</dbReference>
<dbReference type="Gene3D" id="3.30.9.10">
    <property type="entry name" value="D-Amino Acid Oxidase, subunit A, domain 2"/>
    <property type="match status" value="1"/>
</dbReference>
<dbReference type="Proteomes" id="UP000243180">
    <property type="component" value="Chromosome"/>
</dbReference>
<gene>
    <name evidence="7" type="ORF">SCL_2583</name>
</gene>
<keyword evidence="8" id="KW-1185">Reference proteome</keyword>
<protein>
    <submittedName>
        <fullName evidence="7">FAD-dependent oxidoreductase</fullName>
    </submittedName>
</protein>